<dbReference type="PANTHER" id="PTHR33909">
    <property type="entry name" value="SEC TRANSLOCON ACCESSORY COMPLEX SUBUNIT YAJC"/>
    <property type="match status" value="1"/>
</dbReference>
<dbReference type="EMBL" id="BONZ01000052">
    <property type="protein sequence ID" value="GIH17365.1"/>
    <property type="molecule type" value="Genomic_DNA"/>
</dbReference>
<keyword evidence="5 11" id="KW-0812">Transmembrane</keyword>
<feature type="transmembrane region" description="Helical" evidence="11">
    <location>
        <begin position="12"/>
        <end position="30"/>
    </location>
</feature>
<evidence type="ECO:0000256" key="6">
    <source>
        <dbReference type="ARBA" id="ARBA00022927"/>
    </source>
</evidence>
<keyword evidence="8" id="KW-0811">Translocation</keyword>
<feature type="compositionally biased region" description="Basic and acidic residues" evidence="10">
    <location>
        <begin position="133"/>
        <end position="142"/>
    </location>
</feature>
<dbReference type="Pfam" id="PF02699">
    <property type="entry name" value="YajC"/>
    <property type="match status" value="1"/>
</dbReference>
<dbReference type="AlphaFoldDB" id="A0A8J3VSN3"/>
<evidence type="ECO:0000256" key="4">
    <source>
        <dbReference type="ARBA" id="ARBA00022475"/>
    </source>
</evidence>
<evidence type="ECO:0000256" key="11">
    <source>
        <dbReference type="SAM" id="Phobius"/>
    </source>
</evidence>
<dbReference type="PRINTS" id="PR01853">
    <property type="entry name" value="YAJCTRNLCASE"/>
</dbReference>
<accession>A0A8J3VSN3</accession>
<dbReference type="NCBIfam" id="TIGR00739">
    <property type="entry name" value="yajC"/>
    <property type="match status" value="1"/>
</dbReference>
<evidence type="ECO:0000313" key="13">
    <source>
        <dbReference type="Proteomes" id="UP000642748"/>
    </source>
</evidence>
<proteinExistence type="inferred from homology"/>
<keyword evidence="13" id="KW-1185">Reference proteome</keyword>
<dbReference type="InterPro" id="IPR003849">
    <property type="entry name" value="Preprotein_translocase_YajC"/>
</dbReference>
<evidence type="ECO:0000256" key="8">
    <source>
        <dbReference type="ARBA" id="ARBA00023010"/>
    </source>
</evidence>
<evidence type="ECO:0000256" key="10">
    <source>
        <dbReference type="SAM" id="MobiDB-lite"/>
    </source>
</evidence>
<evidence type="ECO:0008006" key="14">
    <source>
        <dbReference type="Google" id="ProtNLM"/>
    </source>
</evidence>
<feature type="compositionally biased region" description="Acidic residues" evidence="10">
    <location>
        <begin position="101"/>
        <end position="132"/>
    </location>
</feature>
<evidence type="ECO:0000256" key="7">
    <source>
        <dbReference type="ARBA" id="ARBA00022989"/>
    </source>
</evidence>
<organism evidence="12 13">
    <name type="scientific">Rugosimonospora africana</name>
    <dbReference type="NCBI Taxonomy" id="556532"/>
    <lineage>
        <taxon>Bacteria</taxon>
        <taxon>Bacillati</taxon>
        <taxon>Actinomycetota</taxon>
        <taxon>Actinomycetes</taxon>
        <taxon>Micromonosporales</taxon>
        <taxon>Micromonosporaceae</taxon>
        <taxon>Rugosimonospora</taxon>
    </lineage>
</organism>
<protein>
    <recommendedName>
        <fullName evidence="14">Preprotein translocase subunit YajC</fullName>
    </recommendedName>
</protein>
<keyword evidence="6" id="KW-0653">Protein transport</keyword>
<evidence type="ECO:0000256" key="1">
    <source>
        <dbReference type="ARBA" id="ARBA00004162"/>
    </source>
</evidence>
<keyword evidence="9 11" id="KW-0472">Membrane</keyword>
<evidence type="ECO:0000313" key="12">
    <source>
        <dbReference type="EMBL" id="GIH17365.1"/>
    </source>
</evidence>
<dbReference type="GO" id="GO:0015031">
    <property type="term" value="P:protein transport"/>
    <property type="evidence" value="ECO:0007669"/>
    <property type="project" value="UniProtKB-KW"/>
</dbReference>
<gene>
    <name evidence="12" type="ORF">Raf01_55370</name>
</gene>
<evidence type="ECO:0000256" key="5">
    <source>
        <dbReference type="ARBA" id="ARBA00022692"/>
    </source>
</evidence>
<comment type="similarity">
    <text evidence="2">Belongs to the YajC family.</text>
</comment>
<sequence length="142" mass="15679">MPLAASSSGGSNYLPFVFIILLFGALYFLFIRPQQRRNREVQAMQSRLGVGDEVMTGSGVYGTVAEVDEEAGTVSLEVSPEVIIKFARGAVARTVTPAPQEEAEAEADEEYEYETDEADETHEADEVEETHETDDKVTERKD</sequence>
<keyword evidence="7 11" id="KW-1133">Transmembrane helix</keyword>
<evidence type="ECO:0000256" key="2">
    <source>
        <dbReference type="ARBA" id="ARBA00006742"/>
    </source>
</evidence>
<keyword evidence="4" id="KW-1003">Cell membrane</keyword>
<comment type="caution">
    <text evidence="12">The sequence shown here is derived from an EMBL/GenBank/DDBJ whole genome shotgun (WGS) entry which is preliminary data.</text>
</comment>
<dbReference type="SMART" id="SM01323">
    <property type="entry name" value="YajC"/>
    <property type="match status" value="1"/>
</dbReference>
<dbReference type="Proteomes" id="UP000642748">
    <property type="component" value="Unassembled WGS sequence"/>
</dbReference>
<evidence type="ECO:0000256" key="9">
    <source>
        <dbReference type="ARBA" id="ARBA00023136"/>
    </source>
</evidence>
<dbReference type="PANTHER" id="PTHR33909:SF1">
    <property type="entry name" value="SEC TRANSLOCON ACCESSORY COMPLEX SUBUNIT YAJC"/>
    <property type="match status" value="1"/>
</dbReference>
<feature type="region of interest" description="Disordered" evidence="10">
    <location>
        <begin position="94"/>
        <end position="142"/>
    </location>
</feature>
<comment type="subcellular location">
    <subcellularLocation>
        <location evidence="1">Cell membrane</location>
        <topology evidence="1">Single-pass membrane protein</topology>
    </subcellularLocation>
</comment>
<name>A0A8J3VSN3_9ACTN</name>
<reference evidence="12" key="1">
    <citation type="submission" date="2021-01" db="EMBL/GenBank/DDBJ databases">
        <title>Whole genome shotgun sequence of Rugosimonospora africana NBRC 104875.</title>
        <authorList>
            <person name="Komaki H."/>
            <person name="Tamura T."/>
        </authorList>
    </citation>
    <scope>NUCLEOTIDE SEQUENCE</scope>
    <source>
        <strain evidence="12">NBRC 104875</strain>
    </source>
</reference>
<dbReference type="GO" id="GO:0005886">
    <property type="term" value="C:plasma membrane"/>
    <property type="evidence" value="ECO:0007669"/>
    <property type="project" value="UniProtKB-SubCell"/>
</dbReference>
<keyword evidence="3" id="KW-0813">Transport</keyword>
<evidence type="ECO:0000256" key="3">
    <source>
        <dbReference type="ARBA" id="ARBA00022448"/>
    </source>
</evidence>